<feature type="transmembrane region" description="Helical" evidence="2">
    <location>
        <begin position="36"/>
        <end position="53"/>
    </location>
</feature>
<evidence type="ECO:0000256" key="2">
    <source>
        <dbReference type="SAM" id="Phobius"/>
    </source>
</evidence>
<proteinExistence type="predicted"/>
<reference evidence="3 4" key="1">
    <citation type="submission" date="2023-12" db="EMBL/GenBank/DDBJ databases">
        <title>Streptomyces sp. V4-01.</title>
        <authorList>
            <person name="Somphong A."/>
            <person name="Phongsopitanun W."/>
        </authorList>
    </citation>
    <scope>NUCLEOTIDE SEQUENCE [LARGE SCALE GENOMIC DNA]</scope>
    <source>
        <strain evidence="3 4">V4-01</strain>
    </source>
</reference>
<accession>A0ABU7PM25</accession>
<keyword evidence="2" id="KW-0472">Membrane</keyword>
<organism evidence="3 4">
    <name type="scientific">Actinacidiphila polyblastidii</name>
    <dbReference type="NCBI Taxonomy" id="3110430"/>
    <lineage>
        <taxon>Bacteria</taxon>
        <taxon>Bacillati</taxon>
        <taxon>Actinomycetota</taxon>
        <taxon>Actinomycetes</taxon>
        <taxon>Kitasatosporales</taxon>
        <taxon>Streptomycetaceae</taxon>
        <taxon>Actinacidiphila</taxon>
    </lineage>
</organism>
<gene>
    <name evidence="3" type="ORF">V2S66_33595</name>
</gene>
<evidence type="ECO:0000313" key="4">
    <source>
        <dbReference type="Proteomes" id="UP001344658"/>
    </source>
</evidence>
<keyword evidence="2" id="KW-0812">Transmembrane</keyword>
<evidence type="ECO:0000313" key="3">
    <source>
        <dbReference type="EMBL" id="MEE4546887.1"/>
    </source>
</evidence>
<name>A0ABU7PM25_9ACTN</name>
<evidence type="ECO:0000256" key="1">
    <source>
        <dbReference type="SAM" id="MobiDB-lite"/>
    </source>
</evidence>
<feature type="region of interest" description="Disordered" evidence="1">
    <location>
        <begin position="57"/>
        <end position="79"/>
    </location>
</feature>
<keyword evidence="4" id="KW-1185">Reference proteome</keyword>
<feature type="transmembrane region" description="Helical" evidence="2">
    <location>
        <begin position="7"/>
        <end position="24"/>
    </location>
</feature>
<dbReference type="RefSeq" id="WP_330800777.1">
    <property type="nucleotide sequence ID" value="NZ_JAZEWV010000057.1"/>
</dbReference>
<keyword evidence="2" id="KW-1133">Transmembrane helix</keyword>
<comment type="caution">
    <text evidence="3">The sequence shown here is derived from an EMBL/GenBank/DDBJ whole genome shotgun (WGS) entry which is preliminary data.</text>
</comment>
<evidence type="ECO:0008006" key="5">
    <source>
        <dbReference type="Google" id="ProtNLM"/>
    </source>
</evidence>
<dbReference type="Proteomes" id="UP001344658">
    <property type="component" value="Unassembled WGS sequence"/>
</dbReference>
<protein>
    <recommendedName>
        <fullName evidence="5">DUF3188 domain-containing protein</fullName>
    </recommendedName>
</protein>
<dbReference type="EMBL" id="JAZEWV010000057">
    <property type="protein sequence ID" value="MEE4546887.1"/>
    <property type="molecule type" value="Genomic_DNA"/>
</dbReference>
<sequence length="79" mass="8773">MRWIRGAGIAVGMYAIAVLGWHFGGRTGHGHPWGQSWLAGLALAAAVGLWTLTQRQWRRHRARRPRPDTPAPSGAPRRQ</sequence>